<evidence type="ECO:0000256" key="1">
    <source>
        <dbReference type="ARBA" id="ARBA00010875"/>
    </source>
</evidence>
<reference evidence="8 9" key="1">
    <citation type="submission" date="2019-02" db="EMBL/GenBank/DDBJ databases">
        <title>Genome sequence of the sea-ice species Brumimicrobium glaciale.</title>
        <authorList>
            <person name="Bowman J.P."/>
        </authorList>
    </citation>
    <scope>NUCLEOTIDE SEQUENCE [LARGE SCALE GENOMIC DNA]</scope>
    <source>
        <strain evidence="8 9">IC156</strain>
    </source>
</reference>
<dbReference type="EC" id="3.1.-.-" evidence="7"/>
<dbReference type="GO" id="GO:0008270">
    <property type="term" value="F:zinc ion binding"/>
    <property type="evidence" value="ECO:0007669"/>
    <property type="project" value="UniProtKB-UniRule"/>
</dbReference>
<evidence type="ECO:0000256" key="2">
    <source>
        <dbReference type="ARBA" id="ARBA00022722"/>
    </source>
</evidence>
<dbReference type="NCBIfam" id="TIGR00043">
    <property type="entry name" value="rRNA maturation RNase YbeY"/>
    <property type="match status" value="1"/>
</dbReference>
<dbReference type="PANTHER" id="PTHR46986:SF1">
    <property type="entry name" value="ENDORIBONUCLEASE YBEY, CHLOROPLASTIC"/>
    <property type="match status" value="1"/>
</dbReference>
<evidence type="ECO:0000256" key="5">
    <source>
        <dbReference type="ARBA" id="ARBA00022801"/>
    </source>
</evidence>
<dbReference type="PANTHER" id="PTHR46986">
    <property type="entry name" value="ENDORIBONUCLEASE YBEY, CHLOROPLASTIC"/>
    <property type="match status" value="1"/>
</dbReference>
<dbReference type="HAMAP" id="MF_00009">
    <property type="entry name" value="Endoribonucl_YbeY"/>
    <property type="match status" value="1"/>
</dbReference>
<keyword evidence="5 7" id="KW-0378">Hydrolase</keyword>
<dbReference type="AlphaFoldDB" id="A0A4Q4KMX2"/>
<comment type="subcellular location">
    <subcellularLocation>
        <location evidence="7">Cytoplasm</location>
    </subcellularLocation>
</comment>
<keyword evidence="9" id="KW-1185">Reference proteome</keyword>
<dbReference type="GO" id="GO:0004521">
    <property type="term" value="F:RNA endonuclease activity"/>
    <property type="evidence" value="ECO:0007669"/>
    <property type="project" value="UniProtKB-UniRule"/>
</dbReference>
<gene>
    <name evidence="7 8" type="primary">ybeY</name>
    <name evidence="8" type="ORF">ERX46_09210</name>
</gene>
<evidence type="ECO:0000313" key="9">
    <source>
        <dbReference type="Proteomes" id="UP000293952"/>
    </source>
</evidence>
<dbReference type="GO" id="GO:0004222">
    <property type="term" value="F:metalloendopeptidase activity"/>
    <property type="evidence" value="ECO:0007669"/>
    <property type="project" value="InterPro"/>
</dbReference>
<accession>A0A4Q4KMX2</accession>
<organism evidence="8 9">
    <name type="scientific">Brumimicrobium glaciale</name>
    <dbReference type="NCBI Taxonomy" id="200475"/>
    <lineage>
        <taxon>Bacteria</taxon>
        <taxon>Pseudomonadati</taxon>
        <taxon>Bacteroidota</taxon>
        <taxon>Flavobacteriia</taxon>
        <taxon>Flavobacteriales</taxon>
        <taxon>Crocinitomicaceae</taxon>
        <taxon>Brumimicrobium</taxon>
    </lineage>
</organism>
<keyword evidence="7" id="KW-0690">Ribosome biogenesis</keyword>
<comment type="cofactor">
    <cofactor evidence="7">
        <name>Zn(2+)</name>
        <dbReference type="ChEBI" id="CHEBI:29105"/>
    </cofactor>
    <text evidence="7">Binds 1 zinc ion.</text>
</comment>
<dbReference type="Proteomes" id="UP000293952">
    <property type="component" value="Unassembled WGS sequence"/>
</dbReference>
<evidence type="ECO:0000313" key="8">
    <source>
        <dbReference type="EMBL" id="RYM34127.1"/>
    </source>
</evidence>
<dbReference type="Pfam" id="PF02130">
    <property type="entry name" value="YbeY"/>
    <property type="match status" value="1"/>
</dbReference>
<keyword evidence="7" id="KW-0698">rRNA processing</keyword>
<name>A0A4Q4KMX2_9FLAO</name>
<dbReference type="SUPFAM" id="SSF55486">
    <property type="entry name" value="Metalloproteases ('zincins'), catalytic domain"/>
    <property type="match status" value="1"/>
</dbReference>
<comment type="caution">
    <text evidence="8">The sequence shown here is derived from an EMBL/GenBank/DDBJ whole genome shotgun (WGS) entry which is preliminary data.</text>
</comment>
<feature type="binding site" evidence="7">
    <location>
        <position position="104"/>
    </location>
    <ligand>
        <name>Zn(2+)</name>
        <dbReference type="ChEBI" id="CHEBI:29105"/>
        <note>catalytic</note>
    </ligand>
</feature>
<comment type="function">
    <text evidence="7">Single strand-specific metallo-endoribonuclease involved in late-stage 70S ribosome quality control and in maturation of the 3' terminus of the 16S rRNA.</text>
</comment>
<keyword evidence="2 7" id="KW-0540">Nuclease</keyword>
<keyword evidence="7" id="KW-0963">Cytoplasm</keyword>
<evidence type="ECO:0000256" key="7">
    <source>
        <dbReference type="HAMAP-Rule" id="MF_00009"/>
    </source>
</evidence>
<proteinExistence type="inferred from homology"/>
<keyword evidence="4 7" id="KW-0255">Endonuclease</keyword>
<dbReference type="GO" id="GO:0005737">
    <property type="term" value="C:cytoplasm"/>
    <property type="evidence" value="ECO:0007669"/>
    <property type="project" value="UniProtKB-SubCell"/>
</dbReference>
<dbReference type="EMBL" id="SETE01000003">
    <property type="protein sequence ID" value="RYM34127.1"/>
    <property type="molecule type" value="Genomic_DNA"/>
</dbReference>
<dbReference type="GO" id="GO:0006364">
    <property type="term" value="P:rRNA processing"/>
    <property type="evidence" value="ECO:0007669"/>
    <property type="project" value="UniProtKB-UniRule"/>
</dbReference>
<protein>
    <recommendedName>
        <fullName evidence="7">Endoribonuclease YbeY</fullName>
        <ecNumber evidence="7">3.1.-.-</ecNumber>
    </recommendedName>
</protein>
<dbReference type="RefSeq" id="WP_130093568.1">
    <property type="nucleotide sequence ID" value="NZ_SETE01000003.1"/>
</dbReference>
<evidence type="ECO:0000256" key="3">
    <source>
        <dbReference type="ARBA" id="ARBA00022723"/>
    </source>
</evidence>
<dbReference type="Gene3D" id="3.40.390.30">
    <property type="entry name" value="Metalloproteases ('zincins'), catalytic domain"/>
    <property type="match status" value="1"/>
</dbReference>
<evidence type="ECO:0000256" key="6">
    <source>
        <dbReference type="ARBA" id="ARBA00022833"/>
    </source>
</evidence>
<feature type="binding site" evidence="7">
    <location>
        <position position="108"/>
    </location>
    <ligand>
        <name>Zn(2+)</name>
        <dbReference type="ChEBI" id="CHEBI:29105"/>
        <note>catalytic</note>
    </ligand>
</feature>
<dbReference type="OrthoDB" id="9811984at2"/>
<dbReference type="InterPro" id="IPR002036">
    <property type="entry name" value="YbeY"/>
</dbReference>
<keyword evidence="3 7" id="KW-0479">Metal-binding</keyword>
<dbReference type="InterPro" id="IPR023091">
    <property type="entry name" value="MetalPrtase_cat_dom_sf_prd"/>
</dbReference>
<evidence type="ECO:0000256" key="4">
    <source>
        <dbReference type="ARBA" id="ARBA00022759"/>
    </source>
</evidence>
<sequence length="134" mass="15788">MIDFQVLDVDAPDLNHVDDWFQKVVEQEEKTLAELLIVLGNDEWLLDQNIRFLEHDFYTDIITFDYCVHDIISGDLLISLDRVEENAKDYNVSRETELNRVLVHGLLHLCGYGDKSPKEIEIMRKKEDYYLSLL</sequence>
<keyword evidence="6 7" id="KW-0862">Zinc</keyword>
<comment type="similarity">
    <text evidence="1 7">Belongs to the endoribonuclease YbeY family.</text>
</comment>
<feature type="binding site" evidence="7">
    <location>
        <position position="114"/>
    </location>
    <ligand>
        <name>Zn(2+)</name>
        <dbReference type="ChEBI" id="CHEBI:29105"/>
        <note>catalytic</note>
    </ligand>
</feature>